<evidence type="ECO:0000313" key="1">
    <source>
        <dbReference type="EMBL" id="KAF2403666.1"/>
    </source>
</evidence>
<sequence length="222" mass="25030">MSTRTHTSLTPRAPKKHQIRIRSAPHHHMRPTPVLLETVTPIYFDIAPPKDYPFTLPRHRAPKPKLKVTRFDDKPTIIGYGGFAVEFLPEIWGAETAPFIAHTDADYIDYQRRKALKALDGGTLTPPPTPRLEKIVLAKDKAGRPRSRSENDICFMPHDMGWSMSGRPGSAKKRLSLKSNTSCLDLTQRFADDGKGNAENIDKKRITALVRKIILGEPFDED</sequence>
<name>A0A6G1I6B7_9PEZI</name>
<proteinExistence type="predicted"/>
<protein>
    <submittedName>
        <fullName evidence="1">Uncharacterized protein</fullName>
    </submittedName>
</protein>
<reference evidence="1" key="1">
    <citation type="journal article" date="2020" name="Stud. Mycol.">
        <title>101 Dothideomycetes genomes: a test case for predicting lifestyles and emergence of pathogens.</title>
        <authorList>
            <person name="Haridas S."/>
            <person name="Albert R."/>
            <person name="Binder M."/>
            <person name="Bloem J."/>
            <person name="Labutti K."/>
            <person name="Salamov A."/>
            <person name="Andreopoulos B."/>
            <person name="Baker S."/>
            <person name="Barry K."/>
            <person name="Bills G."/>
            <person name="Bluhm B."/>
            <person name="Cannon C."/>
            <person name="Castanera R."/>
            <person name="Culley D."/>
            <person name="Daum C."/>
            <person name="Ezra D."/>
            <person name="Gonzalez J."/>
            <person name="Henrissat B."/>
            <person name="Kuo A."/>
            <person name="Liang C."/>
            <person name="Lipzen A."/>
            <person name="Lutzoni F."/>
            <person name="Magnuson J."/>
            <person name="Mondo S."/>
            <person name="Nolan M."/>
            <person name="Ohm R."/>
            <person name="Pangilinan J."/>
            <person name="Park H.-J."/>
            <person name="Ramirez L."/>
            <person name="Alfaro M."/>
            <person name="Sun H."/>
            <person name="Tritt A."/>
            <person name="Yoshinaga Y."/>
            <person name="Zwiers L.-H."/>
            <person name="Turgeon B."/>
            <person name="Goodwin S."/>
            <person name="Spatafora J."/>
            <person name="Crous P."/>
            <person name="Grigoriev I."/>
        </authorList>
    </citation>
    <scope>NUCLEOTIDE SEQUENCE</scope>
    <source>
        <strain evidence="1">CBS 262.69</strain>
    </source>
</reference>
<evidence type="ECO:0000313" key="2">
    <source>
        <dbReference type="Proteomes" id="UP000799640"/>
    </source>
</evidence>
<gene>
    <name evidence="1" type="ORF">EJ06DRAFT_519404</name>
</gene>
<dbReference type="Proteomes" id="UP000799640">
    <property type="component" value="Unassembled WGS sequence"/>
</dbReference>
<accession>A0A6G1I6B7</accession>
<dbReference type="EMBL" id="ML996689">
    <property type="protein sequence ID" value="KAF2403666.1"/>
    <property type="molecule type" value="Genomic_DNA"/>
</dbReference>
<organism evidence="1 2">
    <name type="scientific">Trichodelitschia bisporula</name>
    <dbReference type="NCBI Taxonomy" id="703511"/>
    <lineage>
        <taxon>Eukaryota</taxon>
        <taxon>Fungi</taxon>
        <taxon>Dikarya</taxon>
        <taxon>Ascomycota</taxon>
        <taxon>Pezizomycotina</taxon>
        <taxon>Dothideomycetes</taxon>
        <taxon>Dothideomycetes incertae sedis</taxon>
        <taxon>Phaeotrichales</taxon>
        <taxon>Phaeotrichaceae</taxon>
        <taxon>Trichodelitschia</taxon>
    </lineage>
</organism>
<keyword evidence="2" id="KW-1185">Reference proteome</keyword>
<dbReference type="AlphaFoldDB" id="A0A6G1I6B7"/>